<reference evidence="1" key="1">
    <citation type="journal article" date="2023" name="Mol. Phylogenet. Evol.">
        <title>Genome-scale phylogeny and comparative genomics of the fungal order Sordariales.</title>
        <authorList>
            <person name="Hensen N."/>
            <person name="Bonometti L."/>
            <person name="Westerberg I."/>
            <person name="Brannstrom I.O."/>
            <person name="Guillou S."/>
            <person name="Cros-Aarteil S."/>
            <person name="Calhoun S."/>
            <person name="Haridas S."/>
            <person name="Kuo A."/>
            <person name="Mondo S."/>
            <person name="Pangilinan J."/>
            <person name="Riley R."/>
            <person name="LaButti K."/>
            <person name="Andreopoulos B."/>
            <person name="Lipzen A."/>
            <person name="Chen C."/>
            <person name="Yan M."/>
            <person name="Daum C."/>
            <person name="Ng V."/>
            <person name="Clum A."/>
            <person name="Steindorff A."/>
            <person name="Ohm R.A."/>
            <person name="Martin F."/>
            <person name="Silar P."/>
            <person name="Natvig D.O."/>
            <person name="Lalanne C."/>
            <person name="Gautier V."/>
            <person name="Ament-Velasquez S.L."/>
            <person name="Kruys A."/>
            <person name="Hutchinson M.I."/>
            <person name="Powell A.J."/>
            <person name="Barry K."/>
            <person name="Miller A.N."/>
            <person name="Grigoriev I.V."/>
            <person name="Debuchy R."/>
            <person name="Gladieux P."/>
            <person name="Hiltunen Thoren M."/>
            <person name="Johannesson H."/>
        </authorList>
    </citation>
    <scope>NUCLEOTIDE SEQUENCE</scope>
    <source>
        <strain evidence="1">CBS 757.83</strain>
    </source>
</reference>
<dbReference type="Proteomes" id="UP001305647">
    <property type="component" value="Unassembled WGS sequence"/>
</dbReference>
<accession>A0AAN6T1L0</accession>
<keyword evidence="2" id="KW-1185">Reference proteome</keyword>
<reference evidence="1" key="2">
    <citation type="submission" date="2023-05" db="EMBL/GenBank/DDBJ databases">
        <authorList>
            <consortium name="Lawrence Berkeley National Laboratory"/>
            <person name="Steindorff A."/>
            <person name="Hensen N."/>
            <person name="Bonometti L."/>
            <person name="Westerberg I."/>
            <person name="Brannstrom I.O."/>
            <person name="Guillou S."/>
            <person name="Cros-Aarteil S."/>
            <person name="Calhoun S."/>
            <person name="Haridas S."/>
            <person name="Kuo A."/>
            <person name="Mondo S."/>
            <person name="Pangilinan J."/>
            <person name="Riley R."/>
            <person name="Labutti K."/>
            <person name="Andreopoulos B."/>
            <person name="Lipzen A."/>
            <person name="Chen C."/>
            <person name="Yanf M."/>
            <person name="Daum C."/>
            <person name="Ng V."/>
            <person name="Clum A."/>
            <person name="Ohm R."/>
            <person name="Martin F."/>
            <person name="Silar P."/>
            <person name="Natvig D."/>
            <person name="Lalanne C."/>
            <person name="Gautier V."/>
            <person name="Ament-Velasquez S.L."/>
            <person name="Kruys A."/>
            <person name="Hutchinson M.I."/>
            <person name="Powell A.J."/>
            <person name="Barry K."/>
            <person name="Miller A.N."/>
            <person name="Grigoriev I.V."/>
            <person name="Debuchy R."/>
            <person name="Gladieux P."/>
            <person name="Thoren M.H."/>
            <person name="Johannesson H."/>
        </authorList>
    </citation>
    <scope>NUCLEOTIDE SEQUENCE</scope>
    <source>
        <strain evidence="1">CBS 757.83</strain>
    </source>
</reference>
<dbReference type="EMBL" id="MU863639">
    <property type="protein sequence ID" value="KAK4100724.1"/>
    <property type="molecule type" value="Genomic_DNA"/>
</dbReference>
<dbReference type="AlphaFoldDB" id="A0AAN6T1L0"/>
<comment type="caution">
    <text evidence="1">The sequence shown here is derived from an EMBL/GenBank/DDBJ whole genome shotgun (WGS) entry which is preliminary data.</text>
</comment>
<proteinExistence type="predicted"/>
<name>A0AAN6T1L0_9PEZI</name>
<protein>
    <submittedName>
        <fullName evidence="1">Uncharacterized protein</fullName>
    </submittedName>
</protein>
<gene>
    <name evidence="1" type="ORF">N658DRAFT_93912</name>
</gene>
<evidence type="ECO:0000313" key="1">
    <source>
        <dbReference type="EMBL" id="KAK4100724.1"/>
    </source>
</evidence>
<evidence type="ECO:0000313" key="2">
    <source>
        <dbReference type="Proteomes" id="UP001305647"/>
    </source>
</evidence>
<organism evidence="1 2">
    <name type="scientific">Parathielavia hyrcaniae</name>
    <dbReference type="NCBI Taxonomy" id="113614"/>
    <lineage>
        <taxon>Eukaryota</taxon>
        <taxon>Fungi</taxon>
        <taxon>Dikarya</taxon>
        <taxon>Ascomycota</taxon>
        <taxon>Pezizomycotina</taxon>
        <taxon>Sordariomycetes</taxon>
        <taxon>Sordariomycetidae</taxon>
        <taxon>Sordariales</taxon>
        <taxon>Chaetomiaceae</taxon>
        <taxon>Parathielavia</taxon>
    </lineage>
</organism>
<sequence>MASRTSSRPSTQPPFAGLWRRTHVVVRRDTCRAGGGLGTVCQSTYHISLPCRSDAGLANPRERETSSTMHDATPSVAVSAPFAAAYIDLMLACQPGNGYVGSSLKAYQYQPGLQPVCPCLRNHAEYCPRTLQTMDGRAVTALQQACIRLP</sequence>